<gene>
    <name evidence="2" type="ORF">M0813_28195</name>
</gene>
<dbReference type="Proteomes" id="UP001150062">
    <property type="component" value="Unassembled WGS sequence"/>
</dbReference>
<accession>A0ABQ8XTP4</accession>
<reference evidence="2" key="1">
    <citation type="submission" date="2022-08" db="EMBL/GenBank/DDBJ databases">
        <title>Novel sulfate-reducing endosymbionts in the free-living metamonad Anaeramoeba.</title>
        <authorList>
            <person name="Jerlstrom-Hultqvist J."/>
            <person name="Cepicka I."/>
            <person name="Gallot-Lavallee L."/>
            <person name="Salas-Leiva D."/>
            <person name="Curtis B.A."/>
            <person name="Zahonova K."/>
            <person name="Pipaliya S."/>
            <person name="Dacks J."/>
            <person name="Roger A.J."/>
        </authorList>
    </citation>
    <scope>NUCLEOTIDE SEQUENCE</scope>
    <source>
        <strain evidence="2">Schooner1</strain>
    </source>
</reference>
<feature type="region of interest" description="Disordered" evidence="1">
    <location>
        <begin position="443"/>
        <end position="467"/>
    </location>
</feature>
<comment type="caution">
    <text evidence="2">The sequence shown here is derived from an EMBL/GenBank/DDBJ whole genome shotgun (WGS) entry which is preliminary data.</text>
</comment>
<evidence type="ECO:0000313" key="3">
    <source>
        <dbReference type="Proteomes" id="UP001150062"/>
    </source>
</evidence>
<organism evidence="2 3">
    <name type="scientific">Anaeramoeba flamelloides</name>
    <dbReference type="NCBI Taxonomy" id="1746091"/>
    <lineage>
        <taxon>Eukaryota</taxon>
        <taxon>Metamonada</taxon>
        <taxon>Anaeramoebidae</taxon>
        <taxon>Anaeramoeba</taxon>
    </lineage>
</organism>
<name>A0ABQ8XTP4_9EUKA</name>
<protein>
    <submittedName>
        <fullName evidence="2">C2h2-like zinc finger protein</fullName>
    </submittedName>
</protein>
<proteinExistence type="predicted"/>
<feature type="region of interest" description="Disordered" evidence="1">
    <location>
        <begin position="262"/>
        <end position="300"/>
    </location>
</feature>
<evidence type="ECO:0000256" key="1">
    <source>
        <dbReference type="SAM" id="MobiDB-lite"/>
    </source>
</evidence>
<keyword evidence="3" id="KW-1185">Reference proteome</keyword>
<dbReference type="EMBL" id="JAOAOG010000251">
    <property type="protein sequence ID" value="KAJ6235921.1"/>
    <property type="molecule type" value="Genomic_DNA"/>
</dbReference>
<sequence length="831" mass="96124">MSRPFVIWLDYSHKGVMPAIQDLRESGFIVKTETKHQELFKKLKNKQLPLVYCIVTSKSFVLDLKIIELLERMEHIVPVIVYLKKIKKSLVKKLPEKCIAKGAMVAKDSKELKKQLMGIMKQDVPTLLQDQKSKRKLVILYSKKSQSLHQNKTYFLNQGIEFVFIKSRKKVFQFLLKNLCQVKCLVTCTGPVLERGSTFLYELKNLVCDLKIIVFSASVRGSGQTEIRNKCKSNKYVDDVPQSLKHFKERIVEYCTDQRKSFVGRKPKKTKKKKHSKRDHNSHSNGKKNKTKHNKEKIKKKREQIQIIWVSQASNTILKIQKKIKEKNLYLKNMNSIKEVMRYLSNNPKEIQIIICNVSKIGHTIQNKLGKNNSYIDVFVYDLMSNHNKKRKKGSLKIINSKKQLIQKIYKKFDYDYDYDNNEKVEEEYYGYEDGGYNNYSSSNSSSSSSNCSSSSSSSSSNCSSSSIINNSNNKKKIIVLDSSPYQKLINDLVGKGLNVITVDNIKKLKRAIKGTHKKIKVIITSGSFIIKGKVVNKVDDQIPVLIFSKSGYQKEFIKNCKKWGAKFVSNDHQSIVDETMKYINKEIVHFPYSVPNNPYDNDLHESQKQSQPSTRLRIYHPYTRNDPNQVPRIERVSKSKFKDIERQFLYKWEHKPPNIAGIFRVVPPKHLSDAYQKYQKQICNKFPRLDVTQKTVGKGNERRRFHAADYRCNFGLNGNTRFCNNPECSVCRVCKDGFSSQTESFFYSKGEIYCTTSAFQALVLSSQKNTTHVAIFVVTVICGNPIYIQEETQKIPEDPQSLVLDFGKHKDVTVVFSKFHIVPKYLILFN</sequence>
<evidence type="ECO:0000313" key="2">
    <source>
        <dbReference type="EMBL" id="KAJ6235921.1"/>
    </source>
</evidence>
<dbReference type="SUPFAM" id="SSF56399">
    <property type="entry name" value="ADP-ribosylation"/>
    <property type="match status" value="1"/>
</dbReference>